<dbReference type="Proteomes" id="UP001183246">
    <property type="component" value="Unassembled WGS sequence"/>
</dbReference>
<accession>A0ABU2MQ67</accession>
<dbReference type="EMBL" id="JAVREL010000006">
    <property type="protein sequence ID" value="MDT0343498.1"/>
    <property type="molecule type" value="Genomic_DNA"/>
</dbReference>
<proteinExistence type="predicted"/>
<sequence length="65" mass="7215">MSTSSASPRSTIRPRIAEFLRPGMTTVLLYVAPTPQLYARPDRLPQVLAALRPDEPGPAWRGTPW</sequence>
<reference evidence="2" key="1">
    <citation type="submission" date="2023-07" db="EMBL/GenBank/DDBJ databases">
        <title>30 novel species of actinomycetes from the DSMZ collection.</title>
        <authorList>
            <person name="Nouioui I."/>
        </authorList>
    </citation>
    <scope>NUCLEOTIDE SEQUENCE [LARGE SCALE GENOMIC DNA]</scope>
    <source>
        <strain evidence="2">DSM 44938</strain>
    </source>
</reference>
<comment type="caution">
    <text evidence="1">The sequence shown here is derived from an EMBL/GenBank/DDBJ whole genome shotgun (WGS) entry which is preliminary data.</text>
</comment>
<evidence type="ECO:0000313" key="2">
    <source>
        <dbReference type="Proteomes" id="UP001183246"/>
    </source>
</evidence>
<evidence type="ECO:0000313" key="1">
    <source>
        <dbReference type="EMBL" id="MDT0343498.1"/>
    </source>
</evidence>
<organism evidence="1 2">
    <name type="scientific">Streptomyces litchfieldiae</name>
    <dbReference type="NCBI Taxonomy" id="3075543"/>
    <lineage>
        <taxon>Bacteria</taxon>
        <taxon>Bacillati</taxon>
        <taxon>Actinomycetota</taxon>
        <taxon>Actinomycetes</taxon>
        <taxon>Kitasatosporales</taxon>
        <taxon>Streptomycetaceae</taxon>
        <taxon>Streptomyces</taxon>
    </lineage>
</organism>
<gene>
    <name evidence="1" type="ORF">RM590_12860</name>
</gene>
<name>A0ABU2MQ67_9ACTN</name>
<protein>
    <submittedName>
        <fullName evidence="1">Uncharacterized protein</fullName>
    </submittedName>
</protein>
<dbReference type="RefSeq" id="WP_311704636.1">
    <property type="nucleotide sequence ID" value="NZ_JAVREL010000006.1"/>
</dbReference>
<keyword evidence="2" id="KW-1185">Reference proteome</keyword>